<evidence type="ECO:0000313" key="2">
    <source>
        <dbReference type="EMBL" id="GBN75041.1"/>
    </source>
</evidence>
<evidence type="ECO:0000313" key="4">
    <source>
        <dbReference type="Proteomes" id="UP000499080"/>
    </source>
</evidence>
<dbReference type="AlphaFoldDB" id="A0A4Y2RHD7"/>
<reference evidence="2 4" key="1">
    <citation type="journal article" date="2019" name="Sci. Rep.">
        <title>Orb-weaving spider Araneus ventricosus genome elucidates the spidroin gene catalogue.</title>
        <authorList>
            <person name="Kono N."/>
            <person name="Nakamura H."/>
            <person name="Ohtoshi R."/>
            <person name="Moran D.A.P."/>
            <person name="Shinohara A."/>
            <person name="Yoshida Y."/>
            <person name="Fujiwara M."/>
            <person name="Mori M."/>
            <person name="Tomita M."/>
            <person name="Arakawa K."/>
        </authorList>
    </citation>
    <scope>NUCLEOTIDE SEQUENCE [LARGE SCALE GENOMIC DNA]</scope>
</reference>
<dbReference type="EMBL" id="BGPR01144963">
    <property type="protein sequence ID" value="GBN75041.1"/>
    <property type="molecule type" value="Genomic_DNA"/>
</dbReference>
<dbReference type="EMBL" id="BGPR01144977">
    <property type="protein sequence ID" value="GBN75067.1"/>
    <property type="molecule type" value="Genomic_DNA"/>
</dbReference>
<comment type="caution">
    <text evidence="2">The sequence shown here is derived from an EMBL/GenBank/DDBJ whole genome shotgun (WGS) entry which is preliminary data.</text>
</comment>
<sequence length="95" mass="10853">MWSENGSVKRWSQRKCKRGKKDQWKFNDKLFNEHCFTADAHTSDHQHEHTRHTDGAQMTVHFNDVRHISNISSSNGQSGDEILLGVNGGIVNSSF</sequence>
<feature type="compositionally biased region" description="Basic residues" evidence="1">
    <location>
        <begin position="11"/>
        <end position="20"/>
    </location>
</feature>
<evidence type="ECO:0000313" key="3">
    <source>
        <dbReference type="EMBL" id="GBN75067.1"/>
    </source>
</evidence>
<gene>
    <name evidence="3" type="ORF">AVEN_236981_1</name>
    <name evidence="2" type="ORF">AVEN_77263_1</name>
</gene>
<keyword evidence="4" id="KW-1185">Reference proteome</keyword>
<accession>A0A4Y2RHD7</accession>
<name>A0A4Y2RHD7_ARAVE</name>
<feature type="region of interest" description="Disordered" evidence="1">
    <location>
        <begin position="1"/>
        <end position="20"/>
    </location>
</feature>
<evidence type="ECO:0000256" key="1">
    <source>
        <dbReference type="SAM" id="MobiDB-lite"/>
    </source>
</evidence>
<organism evidence="2 4">
    <name type="scientific">Araneus ventricosus</name>
    <name type="common">Orbweaver spider</name>
    <name type="synonym">Epeira ventricosa</name>
    <dbReference type="NCBI Taxonomy" id="182803"/>
    <lineage>
        <taxon>Eukaryota</taxon>
        <taxon>Metazoa</taxon>
        <taxon>Ecdysozoa</taxon>
        <taxon>Arthropoda</taxon>
        <taxon>Chelicerata</taxon>
        <taxon>Arachnida</taxon>
        <taxon>Araneae</taxon>
        <taxon>Araneomorphae</taxon>
        <taxon>Entelegynae</taxon>
        <taxon>Araneoidea</taxon>
        <taxon>Araneidae</taxon>
        <taxon>Araneus</taxon>
    </lineage>
</organism>
<proteinExistence type="predicted"/>
<dbReference type="Proteomes" id="UP000499080">
    <property type="component" value="Unassembled WGS sequence"/>
</dbReference>
<protein>
    <submittedName>
        <fullName evidence="2">Uncharacterized protein</fullName>
    </submittedName>
</protein>